<dbReference type="SUPFAM" id="SSF110296">
    <property type="entry name" value="Oligoxyloglucan reducing end-specific cellobiohydrolase"/>
    <property type="match status" value="1"/>
</dbReference>
<proteinExistence type="predicted"/>
<dbReference type="InterPro" id="IPR015943">
    <property type="entry name" value="WD40/YVTN_repeat-like_dom_sf"/>
</dbReference>
<keyword evidence="2" id="KW-1185">Reference proteome</keyword>
<dbReference type="CDD" id="cd15482">
    <property type="entry name" value="Sialidase_non-viral"/>
    <property type="match status" value="1"/>
</dbReference>
<name>A0ABR6W898_9BACT</name>
<dbReference type="RefSeq" id="WP_186738556.1">
    <property type="nucleotide sequence ID" value="NZ_VFIA01000019.1"/>
</dbReference>
<evidence type="ECO:0000313" key="1">
    <source>
        <dbReference type="EMBL" id="MBC3792795.1"/>
    </source>
</evidence>
<dbReference type="Gene3D" id="2.130.10.10">
    <property type="entry name" value="YVTN repeat-like/Quinoprotein amine dehydrogenase"/>
    <property type="match status" value="1"/>
</dbReference>
<dbReference type="Proteomes" id="UP000700732">
    <property type="component" value="Unassembled WGS sequence"/>
</dbReference>
<gene>
    <name evidence="1" type="ORF">FH603_3309</name>
</gene>
<comment type="caution">
    <text evidence="1">The sequence shown here is derived from an EMBL/GenBank/DDBJ whole genome shotgun (WGS) entry which is preliminary data.</text>
</comment>
<dbReference type="EMBL" id="VFIA01000019">
    <property type="protein sequence ID" value="MBC3792795.1"/>
    <property type="molecule type" value="Genomic_DNA"/>
</dbReference>
<reference evidence="1 2" key="1">
    <citation type="submission" date="2019-06" db="EMBL/GenBank/DDBJ databases">
        <title>Spirosoma utsteinense sp. nov. isolated from Antarctic ice-free soils.</title>
        <authorList>
            <person name="Tahon G."/>
        </authorList>
    </citation>
    <scope>NUCLEOTIDE SEQUENCE [LARGE SCALE GENOMIC DNA]</scope>
    <source>
        <strain evidence="1 2">LMG 31447</strain>
    </source>
</reference>
<accession>A0ABR6W898</accession>
<organism evidence="1 2">
    <name type="scientific">Spirosoma utsteinense</name>
    <dbReference type="NCBI Taxonomy" id="2585773"/>
    <lineage>
        <taxon>Bacteria</taxon>
        <taxon>Pseudomonadati</taxon>
        <taxon>Bacteroidota</taxon>
        <taxon>Cytophagia</taxon>
        <taxon>Cytophagales</taxon>
        <taxon>Cytophagaceae</taxon>
        <taxon>Spirosoma</taxon>
    </lineage>
</organism>
<sequence length="442" mass="50757">MDVSSKYFSLLKRPSLHWPKYVWYFLIDIYRVGKLRELCSFALWEINHKLRVYQFAKQYISFTDNNYLSLTSEDGMGSWHRNEADTPSFLCDQGFHFQPVVVDWKYCVQTRDSLLWGCRFSSLTVLCCSHDQSQSAIRVYTFDHPITSLFLSSQDTLFVCANGVIYKSEDRGASFRLVLQLSTRISYFLFNNGMTELPDQRLMIGEYGSIWHGQTWENLAFLYYSSDGGNTWTTADFLKQQGVNKHIHLVKYCARLNAVLLTDGDNKKQVWINSALTHFDKQAGRRKDGWQLITKHHHQTGGYTSMAETAENTLLGSDYLGGTNFIVSTADGKQFRKLVLPDPYRRSPVMNMVIRQSSSGEEVWASSYSCLSNKAKSLLMCTTDSGNSWARIIEFDGTKHEVRIASSSPVSSNVLYISITEFGEHPDQHRHKVYKLERHSVS</sequence>
<evidence type="ECO:0008006" key="3">
    <source>
        <dbReference type="Google" id="ProtNLM"/>
    </source>
</evidence>
<evidence type="ECO:0000313" key="2">
    <source>
        <dbReference type="Proteomes" id="UP000700732"/>
    </source>
</evidence>
<protein>
    <recommendedName>
        <fullName evidence="3">Exo-alpha-sialidase</fullName>
    </recommendedName>
</protein>